<organism evidence="2 3">
    <name type="scientific">Cohnella cellulosilytica</name>
    <dbReference type="NCBI Taxonomy" id="986710"/>
    <lineage>
        <taxon>Bacteria</taxon>
        <taxon>Bacillati</taxon>
        <taxon>Bacillota</taxon>
        <taxon>Bacilli</taxon>
        <taxon>Bacillales</taxon>
        <taxon>Paenibacillaceae</taxon>
        <taxon>Cohnella</taxon>
    </lineage>
</organism>
<name>A0ABW2F5L0_9BACL</name>
<evidence type="ECO:0000313" key="2">
    <source>
        <dbReference type="EMBL" id="MFC7147319.1"/>
    </source>
</evidence>
<dbReference type="RefSeq" id="WP_378050595.1">
    <property type="nucleotide sequence ID" value="NZ_JBHMDN010000028.1"/>
</dbReference>
<dbReference type="InterPro" id="IPR001584">
    <property type="entry name" value="Integrase_cat-core"/>
</dbReference>
<dbReference type="Pfam" id="PF13333">
    <property type="entry name" value="rve_2"/>
    <property type="match status" value="1"/>
</dbReference>
<dbReference type="Proteomes" id="UP001596378">
    <property type="component" value="Unassembled WGS sequence"/>
</dbReference>
<keyword evidence="3" id="KW-1185">Reference proteome</keyword>
<proteinExistence type="predicted"/>
<feature type="domain" description="Integrase catalytic" evidence="1">
    <location>
        <begin position="17"/>
        <end position="48"/>
    </location>
</feature>
<dbReference type="EMBL" id="JBHTAI010000001">
    <property type="protein sequence ID" value="MFC7147319.1"/>
    <property type="molecule type" value="Genomic_DNA"/>
</dbReference>
<protein>
    <submittedName>
        <fullName evidence="2">IS3 family transposase</fullName>
    </submittedName>
</protein>
<evidence type="ECO:0000259" key="1">
    <source>
        <dbReference type="Pfam" id="PF13333"/>
    </source>
</evidence>
<sequence length="51" mass="6198">MTPLRKFYFINTTFICELTQAIDEYINFYNYKRLQKRLNGLNPMKYRANAA</sequence>
<reference evidence="3" key="1">
    <citation type="journal article" date="2019" name="Int. J. Syst. Evol. Microbiol.">
        <title>The Global Catalogue of Microorganisms (GCM) 10K type strain sequencing project: providing services to taxonomists for standard genome sequencing and annotation.</title>
        <authorList>
            <consortium name="The Broad Institute Genomics Platform"/>
            <consortium name="The Broad Institute Genome Sequencing Center for Infectious Disease"/>
            <person name="Wu L."/>
            <person name="Ma J."/>
        </authorList>
    </citation>
    <scope>NUCLEOTIDE SEQUENCE [LARGE SCALE GENOMIC DNA]</scope>
    <source>
        <strain evidence="3">KCTC 12907</strain>
    </source>
</reference>
<comment type="caution">
    <text evidence="2">The sequence shown here is derived from an EMBL/GenBank/DDBJ whole genome shotgun (WGS) entry which is preliminary data.</text>
</comment>
<evidence type="ECO:0000313" key="3">
    <source>
        <dbReference type="Proteomes" id="UP001596378"/>
    </source>
</evidence>
<accession>A0ABW2F5L0</accession>
<gene>
    <name evidence="2" type="ORF">ACFQMJ_02130</name>
</gene>